<evidence type="ECO:0000313" key="1">
    <source>
        <dbReference type="EMBL" id="RSL42833.1"/>
    </source>
</evidence>
<reference evidence="1 2" key="1">
    <citation type="submission" date="2017-06" db="EMBL/GenBank/DDBJ databases">
        <title>Comparative genomic analysis of Ambrosia Fusariam Clade fungi.</title>
        <authorList>
            <person name="Stajich J.E."/>
            <person name="Carrillo J."/>
            <person name="Kijimoto T."/>
            <person name="Eskalen A."/>
            <person name="O'Donnell K."/>
            <person name="Kasson M."/>
        </authorList>
    </citation>
    <scope>NUCLEOTIDE SEQUENCE [LARGE SCALE GENOMIC DNA]</scope>
    <source>
        <strain evidence="1 2">NRRL62584</strain>
    </source>
</reference>
<keyword evidence="2" id="KW-1185">Reference proteome</keyword>
<accession>A0A428NPU4</accession>
<evidence type="ECO:0000313" key="2">
    <source>
        <dbReference type="Proteomes" id="UP000288168"/>
    </source>
</evidence>
<dbReference type="EMBL" id="NKCI01000348">
    <property type="protein sequence ID" value="RSL42833.1"/>
    <property type="molecule type" value="Genomic_DNA"/>
</dbReference>
<name>A0A428NPU4_9HYPO</name>
<gene>
    <name evidence="1" type="ORF">CEP54_015334</name>
</gene>
<protein>
    <submittedName>
        <fullName evidence="1">Uncharacterized protein</fullName>
    </submittedName>
</protein>
<dbReference type="AlphaFoldDB" id="A0A428NPU4"/>
<comment type="caution">
    <text evidence="1">The sequence shown here is derived from an EMBL/GenBank/DDBJ whole genome shotgun (WGS) entry which is preliminary data.</text>
</comment>
<proteinExistence type="predicted"/>
<sequence length="177" mass="19187">MGMGNGKCCTRQVRWLASTVSRHLADPLLPSFFSCKPQANSDHFDLTRLLTCRYTNKPISEARFGSARRTRCYARRTKQNGLEIAKVQPTDNQSSDPAHCVLSCPVLYAGALIDARTAGTDPGLAQSCAAQRSAAPLLHLCFCYVTACSPVFAERAVLGLAWPGLAWDGDRAGPVEK</sequence>
<dbReference type="Proteomes" id="UP000288168">
    <property type="component" value="Unassembled WGS sequence"/>
</dbReference>
<organism evidence="1 2">
    <name type="scientific">Fusarium duplospermum</name>
    <dbReference type="NCBI Taxonomy" id="1325734"/>
    <lineage>
        <taxon>Eukaryota</taxon>
        <taxon>Fungi</taxon>
        <taxon>Dikarya</taxon>
        <taxon>Ascomycota</taxon>
        <taxon>Pezizomycotina</taxon>
        <taxon>Sordariomycetes</taxon>
        <taxon>Hypocreomycetidae</taxon>
        <taxon>Hypocreales</taxon>
        <taxon>Nectriaceae</taxon>
        <taxon>Fusarium</taxon>
        <taxon>Fusarium solani species complex</taxon>
    </lineage>
</organism>